<dbReference type="PANTHER" id="PTHR28559:SF1">
    <property type="entry name" value="DNA REPAIR PROTEIN XRCC4"/>
    <property type="match status" value="1"/>
</dbReference>
<dbReference type="AlphaFoldDB" id="A0ABD0SJ61"/>
<keyword evidence="4" id="KW-0539">Nucleus</keyword>
<dbReference type="Pfam" id="PF06632">
    <property type="entry name" value="XRCC4"/>
    <property type="match status" value="1"/>
</dbReference>
<comment type="subcellular location">
    <subcellularLocation>
        <location evidence="1">Nucleus</location>
    </subcellularLocation>
</comment>
<protein>
    <recommendedName>
        <fullName evidence="5">XRCC4 N-terminal domain-containing protein</fullName>
    </recommendedName>
</protein>
<dbReference type="InterPro" id="IPR053961">
    <property type="entry name" value="XRCC4_N"/>
</dbReference>
<organism evidence="6 7">
    <name type="scientific">Loxostege sticticalis</name>
    <name type="common">Beet webworm moth</name>
    <dbReference type="NCBI Taxonomy" id="481309"/>
    <lineage>
        <taxon>Eukaryota</taxon>
        <taxon>Metazoa</taxon>
        <taxon>Ecdysozoa</taxon>
        <taxon>Arthropoda</taxon>
        <taxon>Hexapoda</taxon>
        <taxon>Insecta</taxon>
        <taxon>Pterygota</taxon>
        <taxon>Neoptera</taxon>
        <taxon>Endopterygota</taxon>
        <taxon>Lepidoptera</taxon>
        <taxon>Glossata</taxon>
        <taxon>Ditrysia</taxon>
        <taxon>Pyraloidea</taxon>
        <taxon>Crambidae</taxon>
        <taxon>Pyraustinae</taxon>
        <taxon>Loxostege</taxon>
    </lineage>
</organism>
<feature type="domain" description="XRCC4 N-terminal" evidence="5">
    <location>
        <begin position="20"/>
        <end position="98"/>
    </location>
</feature>
<keyword evidence="3" id="KW-0234">DNA repair</keyword>
<dbReference type="Gene3D" id="1.20.5.370">
    <property type="match status" value="1"/>
</dbReference>
<dbReference type="EMBL" id="JBEDNZ010000020">
    <property type="protein sequence ID" value="KAL0819862.1"/>
    <property type="molecule type" value="Genomic_DNA"/>
</dbReference>
<evidence type="ECO:0000259" key="5">
    <source>
        <dbReference type="Pfam" id="PF06632"/>
    </source>
</evidence>
<keyword evidence="2" id="KW-0227">DNA damage</keyword>
<dbReference type="GO" id="GO:0005634">
    <property type="term" value="C:nucleus"/>
    <property type="evidence" value="ECO:0007669"/>
    <property type="project" value="UniProtKB-SubCell"/>
</dbReference>
<name>A0ABD0SJ61_LOXSC</name>
<sequence>MEIDESITVTKINLQDGRGYLLVGWQPKSFEMYLYLNDKLWKGRFSQNRLNGFSRNLNLSEKDYYDKIKRCLSQERDDYCYELKSGFFYWKRKHKDSIIMEGFLPMELDMSPTNTRPDLFEIILVLNKYLKGKITDLKRKYETVKKDYTKCLNDTEEFLNLKIGMEKTLCDKFLNLLSIKKSKVDGLQKCTLKIKDDAKVKQSKIHQFITS</sequence>
<evidence type="ECO:0000313" key="6">
    <source>
        <dbReference type="EMBL" id="KAL0819862.1"/>
    </source>
</evidence>
<evidence type="ECO:0000313" key="7">
    <source>
        <dbReference type="Proteomes" id="UP001549921"/>
    </source>
</evidence>
<gene>
    <name evidence="6" type="ORF">ABMA28_007884</name>
</gene>
<dbReference type="SUPFAM" id="SSF58022">
    <property type="entry name" value="XRCC4, C-terminal oligomerization domain"/>
    <property type="match status" value="1"/>
</dbReference>
<dbReference type="InterPro" id="IPR014751">
    <property type="entry name" value="XRCC4-like_C"/>
</dbReference>
<reference evidence="6 7" key="1">
    <citation type="submission" date="2024-06" db="EMBL/GenBank/DDBJ databases">
        <title>A chromosome-level genome assembly of beet webworm, Loxostege sticticalis.</title>
        <authorList>
            <person name="Zhang Y."/>
        </authorList>
    </citation>
    <scope>NUCLEOTIDE SEQUENCE [LARGE SCALE GENOMIC DNA]</scope>
    <source>
        <strain evidence="6">AQ028</strain>
        <tissue evidence="6">Male pupae</tissue>
    </source>
</reference>
<evidence type="ECO:0000256" key="3">
    <source>
        <dbReference type="ARBA" id="ARBA00023204"/>
    </source>
</evidence>
<accession>A0ABD0SJ61</accession>
<dbReference type="PANTHER" id="PTHR28559">
    <property type="entry name" value="DNA REPAIR PROTEIN XRCC4"/>
    <property type="match status" value="1"/>
</dbReference>
<dbReference type="GO" id="GO:0006303">
    <property type="term" value="P:double-strand break repair via nonhomologous end joining"/>
    <property type="evidence" value="ECO:0007669"/>
    <property type="project" value="UniProtKB-ARBA"/>
</dbReference>
<comment type="caution">
    <text evidence="6">The sequence shown here is derived from an EMBL/GenBank/DDBJ whole genome shotgun (WGS) entry which is preliminary data.</text>
</comment>
<evidence type="ECO:0000256" key="4">
    <source>
        <dbReference type="ARBA" id="ARBA00023242"/>
    </source>
</evidence>
<dbReference type="InterPro" id="IPR038051">
    <property type="entry name" value="XRCC4-like_N_sf"/>
</dbReference>
<evidence type="ECO:0000256" key="1">
    <source>
        <dbReference type="ARBA" id="ARBA00004123"/>
    </source>
</evidence>
<dbReference type="Proteomes" id="UP001549921">
    <property type="component" value="Unassembled WGS sequence"/>
</dbReference>
<dbReference type="InterPro" id="IPR010585">
    <property type="entry name" value="DNA_repair_prot_XRCC4"/>
</dbReference>
<dbReference type="Gene3D" id="2.170.210.10">
    <property type="entry name" value="DNA double-strand break repair and VJ recombination XRCC4, N-terminal"/>
    <property type="match status" value="1"/>
</dbReference>
<evidence type="ECO:0000256" key="2">
    <source>
        <dbReference type="ARBA" id="ARBA00022763"/>
    </source>
</evidence>
<proteinExistence type="predicted"/>